<evidence type="ECO:0000313" key="6">
    <source>
        <dbReference type="EMBL" id="MBU2709695.1"/>
    </source>
</evidence>
<keyword evidence="5" id="KW-0143">Chaperone</keyword>
<dbReference type="PANTHER" id="PTHR39585">
    <property type="entry name" value="FAD ASSEMBLY FACTOR SDHE"/>
    <property type="match status" value="1"/>
</dbReference>
<reference evidence="6 7" key="1">
    <citation type="submission" date="2021-04" db="EMBL/GenBank/DDBJ databases">
        <authorList>
            <person name="Pira H."/>
            <person name="Risdian C."/>
            <person name="Wink J."/>
        </authorList>
    </citation>
    <scope>NUCLEOTIDE SEQUENCE [LARGE SCALE GENOMIC DNA]</scope>
    <source>
        <strain evidence="6 7">WH53</strain>
    </source>
</reference>
<comment type="similarity">
    <text evidence="2">Belongs to the SdhE FAD assembly factor family.</text>
</comment>
<dbReference type="Gene3D" id="1.10.150.250">
    <property type="entry name" value="Flavinator of succinate dehydrogenase"/>
    <property type="match status" value="1"/>
</dbReference>
<dbReference type="InterPro" id="IPR005631">
    <property type="entry name" value="SDH"/>
</dbReference>
<protein>
    <recommendedName>
        <fullName evidence="3">FAD assembly factor SdhE</fullName>
    </recommendedName>
</protein>
<dbReference type="InterPro" id="IPR036714">
    <property type="entry name" value="SDH_sf"/>
</dbReference>
<sequence>MLSVAEHNRLFWRSRRGMLELDVLLVPFVKEAFPSLGEEDQARYKKLIECEDPDLFRWFMQKEQPSDPELAIIVEMILNHVPASV</sequence>
<dbReference type="SUPFAM" id="SSF109910">
    <property type="entry name" value="YgfY-like"/>
    <property type="match status" value="1"/>
</dbReference>
<evidence type="ECO:0000256" key="3">
    <source>
        <dbReference type="ARBA" id="ARBA00019418"/>
    </source>
</evidence>
<dbReference type="RefSeq" id="WP_215817864.1">
    <property type="nucleotide sequence ID" value="NZ_JAGSOY010000002.1"/>
</dbReference>
<evidence type="ECO:0000313" key="7">
    <source>
        <dbReference type="Proteomes" id="UP000690515"/>
    </source>
</evidence>
<evidence type="ECO:0000256" key="5">
    <source>
        <dbReference type="ARBA" id="ARBA00023186"/>
    </source>
</evidence>
<dbReference type="InterPro" id="IPR050531">
    <property type="entry name" value="SdhE_FAD_assembly_factor"/>
</dbReference>
<dbReference type="Proteomes" id="UP000690515">
    <property type="component" value="Unassembled WGS sequence"/>
</dbReference>
<keyword evidence="4" id="KW-0963">Cytoplasm</keyword>
<organism evidence="6 7">
    <name type="scientific">Zooshikella harenae</name>
    <dbReference type="NCBI Taxonomy" id="2827238"/>
    <lineage>
        <taxon>Bacteria</taxon>
        <taxon>Pseudomonadati</taxon>
        <taxon>Pseudomonadota</taxon>
        <taxon>Gammaproteobacteria</taxon>
        <taxon>Oceanospirillales</taxon>
        <taxon>Zooshikellaceae</taxon>
        <taxon>Zooshikella</taxon>
    </lineage>
</organism>
<comment type="caution">
    <text evidence="6">The sequence shown here is derived from an EMBL/GenBank/DDBJ whole genome shotgun (WGS) entry which is preliminary data.</text>
</comment>
<gene>
    <name evidence="6" type="ORF">KCG35_01335</name>
</gene>
<keyword evidence="7" id="KW-1185">Reference proteome</keyword>
<dbReference type="EMBL" id="JAGSOY010000002">
    <property type="protein sequence ID" value="MBU2709695.1"/>
    <property type="molecule type" value="Genomic_DNA"/>
</dbReference>
<dbReference type="Pfam" id="PF03937">
    <property type="entry name" value="Sdh5"/>
    <property type="match status" value="1"/>
</dbReference>
<comment type="subcellular location">
    <subcellularLocation>
        <location evidence="1">Cytoplasm</location>
    </subcellularLocation>
</comment>
<proteinExistence type="inferred from homology"/>
<name>A0ABS5Z8R2_9GAMM</name>
<evidence type="ECO:0000256" key="4">
    <source>
        <dbReference type="ARBA" id="ARBA00022490"/>
    </source>
</evidence>
<accession>A0ABS5Z8R2</accession>
<dbReference type="PANTHER" id="PTHR39585:SF1">
    <property type="entry name" value="FAD ASSEMBLY FACTOR SDHE"/>
    <property type="match status" value="1"/>
</dbReference>
<evidence type="ECO:0000256" key="2">
    <source>
        <dbReference type="ARBA" id="ARBA00008571"/>
    </source>
</evidence>
<evidence type="ECO:0000256" key="1">
    <source>
        <dbReference type="ARBA" id="ARBA00004496"/>
    </source>
</evidence>